<keyword evidence="1" id="KW-0812">Transmembrane</keyword>
<evidence type="ECO:0000313" key="3">
    <source>
        <dbReference type="Proteomes" id="UP000231265"/>
    </source>
</evidence>
<keyword evidence="1" id="KW-1133">Transmembrane helix</keyword>
<reference evidence="2 3" key="1">
    <citation type="submission" date="2016-03" db="EMBL/GenBank/DDBJ databases">
        <authorList>
            <person name="Larsen T.N."/>
            <person name="Weston K.L."/>
            <person name="Ring S.A."/>
            <person name="Dharia H."/>
            <person name="Karic S."/>
            <person name="Fernandez A.G."/>
            <person name="Yousaf H."/>
            <person name="Dominguez B.M."/>
            <person name="Kawwa M.S."/>
            <person name="Ramirez V.L."/>
            <person name="Srivastav A."/>
            <person name="Kirkpatrick E.L."/>
            <person name="Ivanova K."/>
            <person name="Borgert B.A."/>
            <person name="Ibe C.R."/>
            <person name="Fitzgerald J.D."/>
            <person name="Oliver O."/>
            <person name="Bean L.D."/>
            <person name="Averkiou M.B."/>
            <person name="Sabo J.L."/>
            <person name="Braun E.L."/>
            <person name="Barbazuk W.B."/>
            <person name="Buck G.A."/>
            <person name="Campbell R."/>
            <person name="Carvalho M.R."/>
            <person name="Duckworth R.A."/>
            <person name="Dunn T."/>
            <person name="Halpern C."/>
            <person name="Johnson A."/>
            <person name="Kiflezghi M.G."/>
            <person name="Lee V."/>
            <person name="Loviza R.A."/>
            <person name="Serrano M.G."/>
            <person name="Shah Z.V."/>
            <person name="Sharma K."/>
            <person name="Voegtly L.J."/>
            <person name="Walstead R."/>
            <person name="Wang Y.P."/>
            <person name="Bradley K.W."/>
            <person name="Barker L.P."/>
            <person name="Asai D.J."/>
            <person name="Anders K.R."/>
            <person name="Bowman C.A."/>
            <person name="Russell D.A."/>
            <person name="Pope W.H."/>
            <person name="Jacobs-Sera D."/>
            <person name="Hendrix R.W."/>
            <person name="Hatfull G.F."/>
        </authorList>
    </citation>
    <scope>NUCLEOTIDE SEQUENCE [LARGE SCALE GENOMIC DNA]</scope>
</reference>
<evidence type="ECO:0000256" key="1">
    <source>
        <dbReference type="SAM" id="Phobius"/>
    </source>
</evidence>
<feature type="transmembrane region" description="Helical" evidence="1">
    <location>
        <begin position="15"/>
        <end position="35"/>
    </location>
</feature>
<proteinExistence type="predicted"/>
<keyword evidence="1" id="KW-0472">Membrane</keyword>
<accession>A0A142K795</accession>
<name>A0A142K795_9CAUD</name>
<feature type="transmembrane region" description="Helical" evidence="1">
    <location>
        <begin position="41"/>
        <end position="60"/>
    </location>
</feature>
<gene>
    <name evidence="2" type="primary">32</name>
    <name evidence="2" type="ORF">SEA_XERXES_32</name>
</gene>
<organism evidence="2 3">
    <name type="scientific">Mycobacterium phage Xerxes</name>
    <dbReference type="NCBI Taxonomy" id="1821279"/>
    <lineage>
        <taxon>Viruses</taxon>
        <taxon>Duplodnaviria</taxon>
        <taxon>Heunggongvirae</taxon>
        <taxon>Uroviricota</taxon>
        <taxon>Caudoviricetes</taxon>
        <taxon>Nclasvirinae</taxon>
        <taxon>Charlievirus</taxon>
        <taxon>Charlievirus Pipsqueaks</taxon>
    </lineage>
</organism>
<dbReference type="EMBL" id="KU935726">
    <property type="protein sequence ID" value="AMS01978.2"/>
    <property type="molecule type" value="Genomic_DNA"/>
</dbReference>
<sequence>MITNHENATRHRLDLPSLILTLVGLVFGAISYWLISSEHVNVLVIVPSVVAVVIGVTHLVKREAPRG</sequence>
<evidence type="ECO:0000313" key="2">
    <source>
        <dbReference type="EMBL" id="AMS01978.2"/>
    </source>
</evidence>
<dbReference type="Proteomes" id="UP000231265">
    <property type="component" value="Segment"/>
</dbReference>
<protein>
    <submittedName>
        <fullName evidence="2">Uncharacterized protein</fullName>
    </submittedName>
</protein>